<protein>
    <recommendedName>
        <fullName evidence="3">PD-(D/E)XK endonuclease-like domain-containing protein</fullName>
    </recommendedName>
</protein>
<evidence type="ECO:0008006" key="3">
    <source>
        <dbReference type="Google" id="ProtNLM"/>
    </source>
</evidence>
<gene>
    <name evidence="1" type="ORF">COY93_03605</name>
</gene>
<evidence type="ECO:0000313" key="1">
    <source>
        <dbReference type="EMBL" id="PIY62195.1"/>
    </source>
</evidence>
<organism evidence="1 2">
    <name type="scientific">Candidatus Uhrbacteria bacterium CG_4_10_14_0_8_um_filter_58_22</name>
    <dbReference type="NCBI Taxonomy" id="1975029"/>
    <lineage>
        <taxon>Bacteria</taxon>
        <taxon>Candidatus Uhriibacteriota</taxon>
    </lineage>
</organism>
<sequence length="205" mass="23594">MTKKLLNPRGYLSWTQVDMFMRSPERYIRQYVHGAAGFENSGMTFGKRMSDALEKGAEEGDVLMEAVVALLPRYAKPEHEIRVDFKTLHGVVVLLGKLDTFGMDPIRFREYKSGRVPWTQARANKHRQLLHYAALIYLFYGKLPTEVWLDWVETEETDGEVRFTGRILSFKVEVTLLDVLGYLSVVSRVAKEIDAAYRAEIDKLT</sequence>
<accession>A0A2M7QA90</accession>
<name>A0A2M7QA90_9BACT</name>
<reference evidence="2" key="1">
    <citation type="submission" date="2017-09" db="EMBL/GenBank/DDBJ databases">
        <title>Depth-based differentiation of microbial function through sediment-hosted aquifers and enrichment of novel symbionts in the deep terrestrial subsurface.</title>
        <authorList>
            <person name="Probst A.J."/>
            <person name="Ladd B."/>
            <person name="Jarett J.K."/>
            <person name="Geller-Mcgrath D.E."/>
            <person name="Sieber C.M.K."/>
            <person name="Emerson J.B."/>
            <person name="Anantharaman K."/>
            <person name="Thomas B.C."/>
            <person name="Malmstrom R."/>
            <person name="Stieglmeier M."/>
            <person name="Klingl A."/>
            <person name="Woyke T."/>
            <person name="Ryan C.M."/>
            <person name="Banfield J.F."/>
        </authorList>
    </citation>
    <scope>NUCLEOTIDE SEQUENCE [LARGE SCALE GENOMIC DNA]</scope>
</reference>
<dbReference type="Proteomes" id="UP000230973">
    <property type="component" value="Unassembled WGS sequence"/>
</dbReference>
<dbReference type="AlphaFoldDB" id="A0A2M7QA90"/>
<proteinExistence type="predicted"/>
<comment type="caution">
    <text evidence="1">The sequence shown here is derived from an EMBL/GenBank/DDBJ whole genome shotgun (WGS) entry which is preliminary data.</text>
</comment>
<evidence type="ECO:0000313" key="2">
    <source>
        <dbReference type="Proteomes" id="UP000230973"/>
    </source>
</evidence>
<dbReference type="EMBL" id="PFLC01000049">
    <property type="protein sequence ID" value="PIY62195.1"/>
    <property type="molecule type" value="Genomic_DNA"/>
</dbReference>